<feature type="transmembrane region" description="Helical" evidence="10">
    <location>
        <begin position="128"/>
        <end position="147"/>
    </location>
</feature>
<evidence type="ECO:0000256" key="7">
    <source>
        <dbReference type="ARBA" id="ARBA00023136"/>
    </source>
</evidence>
<keyword evidence="8 10" id="KW-0675">Receptor</keyword>
<evidence type="ECO:0000256" key="8">
    <source>
        <dbReference type="ARBA" id="ARBA00023170"/>
    </source>
</evidence>
<feature type="transmembrane region" description="Helical" evidence="10">
    <location>
        <begin position="36"/>
        <end position="56"/>
    </location>
</feature>
<evidence type="ECO:0000256" key="3">
    <source>
        <dbReference type="ARBA" id="ARBA00022606"/>
    </source>
</evidence>
<evidence type="ECO:0000256" key="5">
    <source>
        <dbReference type="ARBA" id="ARBA00022725"/>
    </source>
</evidence>
<feature type="transmembrane region" description="Helical" evidence="10">
    <location>
        <begin position="167"/>
        <end position="184"/>
    </location>
</feature>
<protein>
    <recommendedName>
        <fullName evidence="10">Odorant receptor</fullName>
    </recommendedName>
</protein>
<comment type="caution">
    <text evidence="10">Lacks conserved residue(s) required for the propagation of feature annotation.</text>
</comment>
<keyword evidence="5 10" id="KW-0552">Olfaction</keyword>
<gene>
    <name evidence="11" type="ORF">Zmor_010314</name>
</gene>
<keyword evidence="6 10" id="KW-1133">Transmembrane helix</keyword>
<comment type="subcellular location">
    <subcellularLocation>
        <location evidence="1 10">Cell membrane</location>
        <topology evidence="1 10">Multi-pass membrane protein</topology>
    </subcellularLocation>
</comment>
<keyword evidence="9 10" id="KW-0807">Transducer</keyword>
<proteinExistence type="inferred from homology"/>
<dbReference type="PANTHER" id="PTHR21137:SF35">
    <property type="entry name" value="ODORANT RECEPTOR 19A-RELATED"/>
    <property type="match status" value="1"/>
</dbReference>
<dbReference type="AlphaFoldDB" id="A0AA38MJQ3"/>
<comment type="caution">
    <text evidence="11">The sequence shown here is derived from an EMBL/GenBank/DDBJ whole genome shotgun (WGS) entry which is preliminary data.</text>
</comment>
<dbReference type="GO" id="GO:0007165">
    <property type="term" value="P:signal transduction"/>
    <property type="evidence" value="ECO:0007669"/>
    <property type="project" value="UniProtKB-KW"/>
</dbReference>
<comment type="similarity">
    <text evidence="10">Belongs to the insect chemoreceptor superfamily. Heteromeric odorant receptor channel (TC 1.A.69) family.</text>
</comment>
<evidence type="ECO:0000256" key="9">
    <source>
        <dbReference type="ARBA" id="ARBA00023224"/>
    </source>
</evidence>
<dbReference type="GO" id="GO:0005549">
    <property type="term" value="F:odorant binding"/>
    <property type="evidence" value="ECO:0007669"/>
    <property type="project" value="InterPro"/>
</dbReference>
<sequence length="388" mass="44894">MVNIIEKSFGLNLKLLNIMGLYSHGKSSITLRIRAYTLYFVFLVLASVLIIVKTLMARSSNNVETNAMLIYVSDSTSFCFKLLPFLQNSDRMKRCINFFGQKKFAPKTDYERRILDECVWVCRRNSIVFFYGLLLTIIGWTVPMLFVKGRKLPLMLWLPYDPSSTAVNYYFTFVYIVAVIATVYDSYSGTIVDPLIGGLAYHATAQLKILKYNLEHLDKNLEDNLIKSSEHIIEFQCVREHLESCIDHHKQILWFINEYEECFSWSIFCQFAGSMFAVCFCYISLTLVPLNSVEALTYVGVICNISFQILFYCYYGTLLDEENNDLSKAIYMGPWYKYDVEIRKNLLIIMERSKRPLLITAGKVIDVTVRTFVSVLKTSYSLIAVFNK</sequence>
<reference evidence="11" key="1">
    <citation type="journal article" date="2023" name="G3 (Bethesda)">
        <title>Whole genome assemblies of Zophobas morio and Tenebrio molitor.</title>
        <authorList>
            <person name="Kaur S."/>
            <person name="Stinson S.A."/>
            <person name="diCenzo G.C."/>
        </authorList>
    </citation>
    <scope>NUCLEOTIDE SEQUENCE</scope>
    <source>
        <strain evidence="11">QUZm001</strain>
    </source>
</reference>
<accession>A0AA38MJQ3</accession>
<keyword evidence="2" id="KW-1003">Cell membrane</keyword>
<name>A0AA38MJQ3_9CUCU</name>
<evidence type="ECO:0000256" key="4">
    <source>
        <dbReference type="ARBA" id="ARBA00022692"/>
    </source>
</evidence>
<feature type="transmembrane region" description="Helical" evidence="10">
    <location>
        <begin position="297"/>
        <end position="315"/>
    </location>
</feature>
<feature type="transmembrane region" description="Helical" evidence="10">
    <location>
        <begin position="262"/>
        <end position="285"/>
    </location>
</feature>
<dbReference type="GO" id="GO:0004984">
    <property type="term" value="F:olfactory receptor activity"/>
    <property type="evidence" value="ECO:0007669"/>
    <property type="project" value="InterPro"/>
</dbReference>
<dbReference type="EMBL" id="JALNTZ010000003">
    <property type="protein sequence ID" value="KAJ3658583.1"/>
    <property type="molecule type" value="Genomic_DNA"/>
</dbReference>
<evidence type="ECO:0000313" key="11">
    <source>
        <dbReference type="EMBL" id="KAJ3658583.1"/>
    </source>
</evidence>
<dbReference type="Proteomes" id="UP001168821">
    <property type="component" value="Unassembled WGS sequence"/>
</dbReference>
<feature type="transmembrane region" description="Helical" evidence="10">
    <location>
        <begin position="68"/>
        <end position="86"/>
    </location>
</feature>
<dbReference type="PANTHER" id="PTHR21137">
    <property type="entry name" value="ODORANT RECEPTOR"/>
    <property type="match status" value="1"/>
</dbReference>
<keyword evidence="3 10" id="KW-0716">Sensory transduction</keyword>
<dbReference type="Pfam" id="PF02949">
    <property type="entry name" value="7tm_6"/>
    <property type="match status" value="1"/>
</dbReference>
<keyword evidence="12" id="KW-1185">Reference proteome</keyword>
<dbReference type="InterPro" id="IPR004117">
    <property type="entry name" value="7tm6_olfct_rcpt"/>
</dbReference>
<keyword evidence="4 10" id="KW-0812">Transmembrane</keyword>
<organism evidence="11 12">
    <name type="scientific">Zophobas morio</name>
    <dbReference type="NCBI Taxonomy" id="2755281"/>
    <lineage>
        <taxon>Eukaryota</taxon>
        <taxon>Metazoa</taxon>
        <taxon>Ecdysozoa</taxon>
        <taxon>Arthropoda</taxon>
        <taxon>Hexapoda</taxon>
        <taxon>Insecta</taxon>
        <taxon>Pterygota</taxon>
        <taxon>Neoptera</taxon>
        <taxon>Endopterygota</taxon>
        <taxon>Coleoptera</taxon>
        <taxon>Polyphaga</taxon>
        <taxon>Cucujiformia</taxon>
        <taxon>Tenebrionidae</taxon>
        <taxon>Zophobas</taxon>
    </lineage>
</organism>
<dbReference type="GO" id="GO:0005886">
    <property type="term" value="C:plasma membrane"/>
    <property type="evidence" value="ECO:0007669"/>
    <property type="project" value="UniProtKB-SubCell"/>
</dbReference>
<evidence type="ECO:0000256" key="2">
    <source>
        <dbReference type="ARBA" id="ARBA00022475"/>
    </source>
</evidence>
<evidence type="ECO:0000313" key="12">
    <source>
        <dbReference type="Proteomes" id="UP001168821"/>
    </source>
</evidence>
<evidence type="ECO:0000256" key="10">
    <source>
        <dbReference type="RuleBase" id="RU351113"/>
    </source>
</evidence>
<evidence type="ECO:0000256" key="6">
    <source>
        <dbReference type="ARBA" id="ARBA00022989"/>
    </source>
</evidence>
<keyword evidence="7 10" id="KW-0472">Membrane</keyword>
<evidence type="ECO:0000256" key="1">
    <source>
        <dbReference type="ARBA" id="ARBA00004651"/>
    </source>
</evidence>